<name>H5TUB2_GORO1</name>
<keyword evidence="2" id="KW-1185">Reference proteome</keyword>
<gene>
    <name evidence="1" type="ORF">GOOTI_256_00380</name>
</gene>
<dbReference type="AlphaFoldDB" id="H5TUB2"/>
<evidence type="ECO:0000313" key="1">
    <source>
        <dbReference type="EMBL" id="GAB37070.1"/>
    </source>
</evidence>
<protein>
    <submittedName>
        <fullName evidence="1">Uncharacterized protein</fullName>
    </submittedName>
</protein>
<comment type="caution">
    <text evidence="1">The sequence shown here is derived from an EMBL/GenBank/DDBJ whole genome shotgun (WGS) entry which is preliminary data.</text>
</comment>
<reference evidence="1" key="1">
    <citation type="submission" date="2012-02" db="EMBL/GenBank/DDBJ databases">
        <title>Whole genome shotgun sequence of Gordonia otitidis NBRC 100426.</title>
        <authorList>
            <person name="Yoshida I."/>
            <person name="Hosoyama A."/>
            <person name="Tsuchikane K."/>
            <person name="Katsumata H."/>
            <person name="Yamazaki S."/>
            <person name="Fujita N."/>
        </authorList>
    </citation>
    <scope>NUCLEOTIDE SEQUENCE [LARGE SCALE GENOMIC DNA]</scope>
    <source>
        <strain evidence="1">NBRC 100426</strain>
    </source>
</reference>
<organism evidence="1 2">
    <name type="scientific">Gordonia otitidis (strain DSM 44809 / CCUG 52243 / JCM 12355 / NBRC 100426 / IFM 10032)</name>
    <dbReference type="NCBI Taxonomy" id="1108044"/>
    <lineage>
        <taxon>Bacteria</taxon>
        <taxon>Bacillati</taxon>
        <taxon>Actinomycetota</taxon>
        <taxon>Actinomycetes</taxon>
        <taxon>Mycobacteriales</taxon>
        <taxon>Gordoniaceae</taxon>
        <taxon>Gordonia</taxon>
    </lineage>
</organism>
<dbReference type="Proteomes" id="UP000005038">
    <property type="component" value="Unassembled WGS sequence"/>
</dbReference>
<proteinExistence type="predicted"/>
<sequence>MDAELPDVGSPLAWHALIRTVAGARIPIPIRPLSPTLGFTVVLSVLRAGSDHDTATDAAMVLIEHIEGLFG</sequence>
<evidence type="ECO:0000313" key="2">
    <source>
        <dbReference type="Proteomes" id="UP000005038"/>
    </source>
</evidence>
<dbReference type="EMBL" id="BAFB01000256">
    <property type="protein sequence ID" value="GAB37070.1"/>
    <property type="molecule type" value="Genomic_DNA"/>
</dbReference>
<accession>H5TUB2</accession>
<dbReference type="STRING" id="1108044.GOOTI_256_00380"/>